<reference evidence="2" key="2">
    <citation type="submission" date="2023-11" db="UniProtKB">
        <authorList>
            <consortium name="WormBaseParasite"/>
        </authorList>
    </citation>
    <scope>IDENTIFICATION</scope>
</reference>
<dbReference type="WBParaSite" id="SRDH1_73750.1">
    <property type="protein sequence ID" value="SRDH1_73750.1"/>
    <property type="gene ID" value="SRDH1_73750"/>
</dbReference>
<dbReference type="AlphaFoldDB" id="A0AA85G311"/>
<protein>
    <submittedName>
        <fullName evidence="2">Uncharacterized protein</fullName>
    </submittedName>
</protein>
<evidence type="ECO:0000313" key="2">
    <source>
        <dbReference type="WBParaSite" id="SRDH1_73750.1"/>
    </source>
</evidence>
<name>A0AA85G311_9TREM</name>
<organism evidence="1 2">
    <name type="scientific">Schistosoma rodhaini</name>
    <dbReference type="NCBI Taxonomy" id="6188"/>
    <lineage>
        <taxon>Eukaryota</taxon>
        <taxon>Metazoa</taxon>
        <taxon>Spiralia</taxon>
        <taxon>Lophotrochozoa</taxon>
        <taxon>Platyhelminthes</taxon>
        <taxon>Trematoda</taxon>
        <taxon>Digenea</taxon>
        <taxon>Strigeidida</taxon>
        <taxon>Schistosomatoidea</taxon>
        <taxon>Schistosomatidae</taxon>
        <taxon>Schistosoma</taxon>
    </lineage>
</organism>
<accession>A0AA85G311</accession>
<reference evidence="1" key="1">
    <citation type="submission" date="2022-06" db="EMBL/GenBank/DDBJ databases">
        <authorList>
            <person name="Berger JAMES D."/>
            <person name="Berger JAMES D."/>
        </authorList>
    </citation>
    <scope>NUCLEOTIDE SEQUENCE [LARGE SCALE GENOMIC DNA]</scope>
</reference>
<dbReference type="Proteomes" id="UP000050792">
    <property type="component" value="Unassembled WGS sequence"/>
</dbReference>
<evidence type="ECO:0000313" key="1">
    <source>
        <dbReference type="Proteomes" id="UP000050792"/>
    </source>
</evidence>
<proteinExistence type="predicted"/>
<sequence length="71" mass="8334">MSKEVEIIERLSTVPEYRWEILYLAERLPILKPVFTTSLCLLANLKCSISDFGLLMEFNTILLYICVFFNQ</sequence>
<keyword evidence="1" id="KW-1185">Reference proteome</keyword>